<feature type="non-terminal residue" evidence="1">
    <location>
        <position position="1"/>
    </location>
</feature>
<evidence type="ECO:0000313" key="1">
    <source>
        <dbReference type="EMBL" id="OAF63927.1"/>
    </source>
</evidence>
<evidence type="ECO:0000313" key="2">
    <source>
        <dbReference type="Proteomes" id="UP000078046"/>
    </source>
</evidence>
<accession>A0A177APH1</accession>
<feature type="non-terminal residue" evidence="1">
    <location>
        <position position="91"/>
    </location>
</feature>
<reference evidence="1 2" key="1">
    <citation type="submission" date="2016-04" db="EMBL/GenBank/DDBJ databases">
        <title>The genome of Intoshia linei affirms orthonectids as highly simplified spiralians.</title>
        <authorList>
            <person name="Mikhailov K.V."/>
            <person name="Slusarev G.S."/>
            <person name="Nikitin M.A."/>
            <person name="Logacheva M.D."/>
            <person name="Penin A."/>
            <person name="Aleoshin V."/>
            <person name="Panchin Y.V."/>
        </authorList>
    </citation>
    <scope>NUCLEOTIDE SEQUENCE [LARGE SCALE GENOMIC DNA]</scope>
    <source>
        <strain evidence="1">Intl2013</strain>
        <tissue evidence="1">Whole animal</tissue>
    </source>
</reference>
<dbReference type="EMBL" id="LWCA01002348">
    <property type="protein sequence ID" value="OAF63927.1"/>
    <property type="molecule type" value="Genomic_DNA"/>
</dbReference>
<protein>
    <submittedName>
        <fullName evidence="1">Uncharacterized protein</fullName>
    </submittedName>
</protein>
<sequence>VYDLQWKRIITSRDVTFIHEPGNLLLKDSSLLPELEPMLSTIIIAPKGRRKKNLVVAKIPLKHTQNSECDVLIQQEHQLDSNKASLIAKDL</sequence>
<proteinExistence type="predicted"/>
<keyword evidence="2" id="KW-1185">Reference proteome</keyword>
<gene>
    <name evidence="1" type="ORF">A3Q56_08371</name>
</gene>
<dbReference type="AlphaFoldDB" id="A0A177APH1"/>
<dbReference type="Proteomes" id="UP000078046">
    <property type="component" value="Unassembled WGS sequence"/>
</dbReference>
<name>A0A177APH1_9BILA</name>
<organism evidence="1 2">
    <name type="scientific">Intoshia linei</name>
    <dbReference type="NCBI Taxonomy" id="1819745"/>
    <lineage>
        <taxon>Eukaryota</taxon>
        <taxon>Metazoa</taxon>
        <taxon>Spiralia</taxon>
        <taxon>Lophotrochozoa</taxon>
        <taxon>Mesozoa</taxon>
        <taxon>Orthonectida</taxon>
        <taxon>Rhopaluridae</taxon>
        <taxon>Intoshia</taxon>
    </lineage>
</organism>
<comment type="caution">
    <text evidence="1">The sequence shown here is derived from an EMBL/GenBank/DDBJ whole genome shotgun (WGS) entry which is preliminary data.</text>
</comment>